<dbReference type="SUPFAM" id="SSF52540">
    <property type="entry name" value="P-loop containing nucleoside triphosphate hydrolases"/>
    <property type="match status" value="1"/>
</dbReference>
<dbReference type="InterPro" id="IPR027417">
    <property type="entry name" value="P-loop_NTPase"/>
</dbReference>
<proteinExistence type="predicted"/>
<name>I4IN82_MICAE</name>
<protein>
    <submittedName>
        <fullName evidence="1">Uncharacterized protein</fullName>
    </submittedName>
</protein>
<organism evidence="1 2">
    <name type="scientific">Microcystis aeruginosa PCC 9701</name>
    <dbReference type="NCBI Taxonomy" id="721123"/>
    <lineage>
        <taxon>Bacteria</taxon>
        <taxon>Bacillati</taxon>
        <taxon>Cyanobacteriota</taxon>
        <taxon>Cyanophyceae</taxon>
        <taxon>Oscillatoriophycideae</taxon>
        <taxon>Chroococcales</taxon>
        <taxon>Microcystaceae</taxon>
        <taxon>Microcystis</taxon>
    </lineage>
</organism>
<accession>I4IN82</accession>
<dbReference type="EMBL" id="CAIQ01000101">
    <property type="protein sequence ID" value="CCI35756.1"/>
    <property type="molecule type" value="Genomic_DNA"/>
</dbReference>
<dbReference type="Gene3D" id="3.40.50.300">
    <property type="entry name" value="P-loop containing nucleotide triphosphate hydrolases"/>
    <property type="match status" value="1"/>
</dbReference>
<gene>
    <name evidence="1" type="ORF">MICAK_190021</name>
</gene>
<evidence type="ECO:0000313" key="2">
    <source>
        <dbReference type="Proteomes" id="UP000004047"/>
    </source>
</evidence>
<dbReference type="HOGENOM" id="CLU_917164_0_0_3"/>
<dbReference type="Proteomes" id="UP000004047">
    <property type="component" value="Unassembled WGS sequence"/>
</dbReference>
<evidence type="ECO:0000313" key="1">
    <source>
        <dbReference type="EMBL" id="CCI35756.1"/>
    </source>
</evidence>
<dbReference type="AlphaFoldDB" id="I4IN82"/>
<sequence>MGGVIYIGDRDVGKTHLALELSNQKKDYVITSLDYDVLKRNLWDSTKGRTSGTRADRAVYQTDMEVKVKLVTGWKVIYSSWLDTPGDIWRGTWQKDNPNLFKTFLDLIKDTEGILLILPPYREIIDPQKDDPENYISRQQWIRRFNRWIDFFKNDCPRVRHLLLCLNKVDLCCVDYQAEAKLLKYKPSGQIKNWQEKHEYVYYRYFRPFHDQIQDLNSSIHGLAVRCFITTIHSRELLELPWIYLGSHLAQDRL</sequence>
<reference evidence="1 2" key="1">
    <citation type="submission" date="2012-04" db="EMBL/GenBank/DDBJ databases">
        <authorList>
            <person name="Genoscope - CEA"/>
        </authorList>
    </citation>
    <scope>NUCLEOTIDE SEQUENCE [LARGE SCALE GENOMIC DNA]</scope>
    <source>
        <strain evidence="1 2">9701</strain>
    </source>
</reference>
<comment type="caution">
    <text evidence="1">The sequence shown here is derived from an EMBL/GenBank/DDBJ whole genome shotgun (WGS) entry which is preliminary data.</text>
</comment>